<dbReference type="SUPFAM" id="SSF55811">
    <property type="entry name" value="Nudix"/>
    <property type="match status" value="1"/>
</dbReference>
<evidence type="ECO:0000256" key="3">
    <source>
        <dbReference type="ARBA" id="ARBA00022801"/>
    </source>
</evidence>
<keyword evidence="4" id="KW-0460">Magnesium</keyword>
<dbReference type="Pfam" id="PF00293">
    <property type="entry name" value="NUDIX"/>
    <property type="match status" value="1"/>
</dbReference>
<dbReference type="EMBL" id="JAKZHW010000001">
    <property type="protein sequence ID" value="MCH8614923.1"/>
    <property type="molecule type" value="Genomic_DNA"/>
</dbReference>
<keyword evidence="2" id="KW-0479">Metal-binding</keyword>
<dbReference type="CDD" id="cd04666">
    <property type="entry name" value="NUDIX_DIPP2_like_Nudt4"/>
    <property type="match status" value="1"/>
</dbReference>
<proteinExistence type="predicted"/>
<dbReference type="InterPro" id="IPR000086">
    <property type="entry name" value="NUDIX_hydrolase_dom"/>
</dbReference>
<feature type="domain" description="Nudix hydrolase" evidence="5">
    <location>
        <begin position="1"/>
        <end position="137"/>
    </location>
</feature>
<evidence type="ECO:0000256" key="1">
    <source>
        <dbReference type="ARBA" id="ARBA00001946"/>
    </source>
</evidence>
<keyword evidence="3 6" id="KW-0378">Hydrolase</keyword>
<organism evidence="6 7">
    <name type="scientific">Sphingomonas telluris</name>
    <dbReference type="NCBI Taxonomy" id="2907998"/>
    <lineage>
        <taxon>Bacteria</taxon>
        <taxon>Pseudomonadati</taxon>
        <taxon>Pseudomonadota</taxon>
        <taxon>Alphaproteobacteria</taxon>
        <taxon>Sphingomonadales</taxon>
        <taxon>Sphingomonadaceae</taxon>
        <taxon>Sphingomonas</taxon>
    </lineage>
</organism>
<accession>A0ABS9VIW9</accession>
<evidence type="ECO:0000259" key="5">
    <source>
        <dbReference type="PROSITE" id="PS51462"/>
    </source>
</evidence>
<dbReference type="InterPro" id="IPR047198">
    <property type="entry name" value="DDP-like_NUDIX"/>
</dbReference>
<dbReference type="Gene3D" id="3.90.79.10">
    <property type="entry name" value="Nucleoside Triphosphate Pyrophosphohydrolase"/>
    <property type="match status" value="1"/>
</dbReference>
<dbReference type="InterPro" id="IPR015797">
    <property type="entry name" value="NUDIX_hydrolase-like_dom_sf"/>
</dbReference>
<dbReference type="GO" id="GO:0016787">
    <property type="term" value="F:hydrolase activity"/>
    <property type="evidence" value="ECO:0007669"/>
    <property type="project" value="UniProtKB-KW"/>
</dbReference>
<evidence type="ECO:0000313" key="7">
    <source>
        <dbReference type="Proteomes" id="UP001203058"/>
    </source>
</evidence>
<dbReference type="Proteomes" id="UP001203058">
    <property type="component" value="Unassembled WGS sequence"/>
</dbReference>
<name>A0ABS9VIW9_9SPHN</name>
<dbReference type="RefSeq" id="WP_241445565.1">
    <property type="nucleotide sequence ID" value="NZ_JAKZHW010000001.1"/>
</dbReference>
<dbReference type="PANTHER" id="PTHR12629:SF0">
    <property type="entry name" value="DIPHOSPHOINOSITOL-POLYPHOSPHATE DIPHOSPHATASE"/>
    <property type="match status" value="1"/>
</dbReference>
<dbReference type="PANTHER" id="PTHR12629">
    <property type="entry name" value="DIPHOSPHOINOSITOL POLYPHOSPHATE PHOSPHOHYDROLASE"/>
    <property type="match status" value="1"/>
</dbReference>
<gene>
    <name evidence="6" type="ORF">LZ016_02225</name>
</gene>
<reference evidence="6 7" key="1">
    <citation type="submission" date="2022-03" db="EMBL/GenBank/DDBJ databases">
        <authorList>
            <person name="Jo J.-H."/>
            <person name="Im W.-T."/>
        </authorList>
    </citation>
    <scope>NUCLEOTIDE SEQUENCE [LARGE SCALE GENOMIC DNA]</scope>
    <source>
        <strain evidence="6 7">SM33</strain>
    </source>
</reference>
<evidence type="ECO:0000256" key="2">
    <source>
        <dbReference type="ARBA" id="ARBA00022723"/>
    </source>
</evidence>
<comment type="caution">
    <text evidence="6">The sequence shown here is derived from an EMBL/GenBank/DDBJ whole genome shotgun (WGS) entry which is preliminary data.</text>
</comment>
<dbReference type="PROSITE" id="PS51462">
    <property type="entry name" value="NUDIX"/>
    <property type="match status" value="1"/>
</dbReference>
<evidence type="ECO:0000313" key="6">
    <source>
        <dbReference type="EMBL" id="MCH8614923.1"/>
    </source>
</evidence>
<comment type="cofactor">
    <cofactor evidence="1">
        <name>Mg(2+)</name>
        <dbReference type="ChEBI" id="CHEBI:18420"/>
    </cofactor>
</comment>
<evidence type="ECO:0000256" key="4">
    <source>
        <dbReference type="ARBA" id="ARBA00022842"/>
    </source>
</evidence>
<keyword evidence="7" id="KW-1185">Reference proteome</keyword>
<sequence>MALQTGALPWRIAGGSKPEVMLVTGRRSGRWMIPKGWPMLGKSLADAAAQEAFEEAGISGTIDADPLGSFHHKKRSLFGTVDVEILVHLLAVEKELTEWPERGQRERKWFPVKEAASVVDSDDLGELIARVGKRLKNGKKSAR</sequence>
<protein>
    <submittedName>
        <fullName evidence="6">NUDIX hydrolase</fullName>
    </submittedName>
</protein>